<name>A0A9W6WCD9_9ACTN</name>
<dbReference type="PROSITE" id="PS50943">
    <property type="entry name" value="HTH_CROC1"/>
    <property type="match status" value="1"/>
</dbReference>
<gene>
    <name evidence="3" type="ORF">Afil01_53030</name>
</gene>
<dbReference type="Gene3D" id="3.30.450.180">
    <property type="match status" value="1"/>
</dbReference>
<organism evidence="3 4">
    <name type="scientific">Actinorhabdospora filicis</name>
    <dbReference type="NCBI Taxonomy" id="1785913"/>
    <lineage>
        <taxon>Bacteria</taxon>
        <taxon>Bacillati</taxon>
        <taxon>Actinomycetota</taxon>
        <taxon>Actinomycetes</taxon>
        <taxon>Micromonosporales</taxon>
        <taxon>Micromonosporaceae</taxon>
        <taxon>Actinorhabdospora</taxon>
    </lineage>
</organism>
<reference evidence="3" key="1">
    <citation type="submission" date="2023-03" db="EMBL/GenBank/DDBJ databases">
        <title>Actinorhabdospora filicis NBRC 111898.</title>
        <authorList>
            <person name="Ichikawa N."/>
            <person name="Sato H."/>
            <person name="Tonouchi N."/>
        </authorList>
    </citation>
    <scope>NUCLEOTIDE SEQUENCE</scope>
    <source>
        <strain evidence="3">NBRC 111898</strain>
    </source>
</reference>
<dbReference type="SMART" id="SM00530">
    <property type="entry name" value="HTH_XRE"/>
    <property type="match status" value="1"/>
</dbReference>
<dbReference type="AlphaFoldDB" id="A0A9W6WCD9"/>
<evidence type="ECO:0000259" key="2">
    <source>
        <dbReference type="PROSITE" id="PS50943"/>
    </source>
</evidence>
<dbReference type="Pfam" id="PF13560">
    <property type="entry name" value="HTH_31"/>
    <property type="match status" value="1"/>
</dbReference>
<comment type="caution">
    <text evidence="3">The sequence shown here is derived from an EMBL/GenBank/DDBJ whole genome shotgun (WGS) entry which is preliminary data.</text>
</comment>
<evidence type="ECO:0000313" key="3">
    <source>
        <dbReference type="EMBL" id="GLZ80496.1"/>
    </source>
</evidence>
<dbReference type="PANTHER" id="PTHR35010:SF2">
    <property type="entry name" value="BLL4672 PROTEIN"/>
    <property type="match status" value="1"/>
</dbReference>
<dbReference type="InterPro" id="IPR001387">
    <property type="entry name" value="Cro/C1-type_HTH"/>
</dbReference>
<dbReference type="Gene3D" id="1.10.260.40">
    <property type="entry name" value="lambda repressor-like DNA-binding domains"/>
    <property type="match status" value="1"/>
</dbReference>
<dbReference type="Pfam" id="PF17765">
    <property type="entry name" value="MLTR_LBD"/>
    <property type="match status" value="1"/>
</dbReference>
<evidence type="ECO:0000313" key="4">
    <source>
        <dbReference type="Proteomes" id="UP001165079"/>
    </source>
</evidence>
<dbReference type="RefSeq" id="WP_285665682.1">
    <property type="nucleotide sequence ID" value="NZ_BSTX01000004.1"/>
</dbReference>
<dbReference type="EMBL" id="BSTX01000004">
    <property type="protein sequence ID" value="GLZ80496.1"/>
    <property type="molecule type" value="Genomic_DNA"/>
</dbReference>
<dbReference type="GO" id="GO:0003677">
    <property type="term" value="F:DNA binding"/>
    <property type="evidence" value="ECO:0007669"/>
    <property type="project" value="UniProtKB-KW"/>
</dbReference>
<dbReference type="CDD" id="cd00093">
    <property type="entry name" value="HTH_XRE"/>
    <property type="match status" value="1"/>
</dbReference>
<keyword evidence="3" id="KW-0238">DNA-binding</keyword>
<dbReference type="InterPro" id="IPR010982">
    <property type="entry name" value="Lambda_DNA-bd_dom_sf"/>
</dbReference>
<keyword evidence="4" id="KW-1185">Reference proteome</keyword>
<accession>A0A9W6WCD9</accession>
<dbReference type="PANTHER" id="PTHR35010">
    <property type="entry name" value="BLL4672 PROTEIN-RELATED"/>
    <property type="match status" value="1"/>
</dbReference>
<feature type="region of interest" description="Disordered" evidence="1">
    <location>
        <begin position="264"/>
        <end position="288"/>
    </location>
</feature>
<protein>
    <submittedName>
        <fullName evidence="3">DNA-binding protein</fullName>
    </submittedName>
</protein>
<sequence length="288" mass="32214">MDRKEQLGEFLRSRRARLRPEEFGLPDYGRVRRVPGLRREELARLAGVSVDHYVRLEQGRDLRFSAEVLAAVARVLRLDEHERAHLFRLARPGGADDADQAVRPGIARLLETFEGVPAYIVGRRVDVLAWNAMAEALFSFGERPNFARYVFLDPASRSLFRDWDLKAADTVAYLRNDAGRHPGDPELAALVGELSIRSAEFRGLWAVHEVRDKTHGSHRFHHPVVGDLDLGYETLRPSGAEEQVLVAYAPGEGSADALRMLRELSSAARDRTGPASGRRRPLRPATAG</sequence>
<dbReference type="Proteomes" id="UP001165079">
    <property type="component" value="Unassembled WGS sequence"/>
</dbReference>
<dbReference type="SUPFAM" id="SSF47413">
    <property type="entry name" value="lambda repressor-like DNA-binding domains"/>
    <property type="match status" value="1"/>
</dbReference>
<evidence type="ECO:0000256" key="1">
    <source>
        <dbReference type="SAM" id="MobiDB-lite"/>
    </source>
</evidence>
<feature type="domain" description="HTH cro/C1-type" evidence="2">
    <location>
        <begin position="36"/>
        <end position="83"/>
    </location>
</feature>
<dbReference type="InterPro" id="IPR041413">
    <property type="entry name" value="MLTR_LBD"/>
</dbReference>
<proteinExistence type="predicted"/>